<keyword evidence="20" id="KW-1185">Reference proteome</keyword>
<comment type="similarity">
    <text evidence="3">In the N-terminal section; belongs to the glycosyltransferase 51 family.</text>
</comment>
<keyword evidence="8" id="KW-0808">Transferase</keyword>
<comment type="similarity">
    <text evidence="2">In the C-terminal section; belongs to the transpeptidase family.</text>
</comment>
<comment type="catalytic activity">
    <reaction evidence="16">
        <text>[GlcNAc-(1-&gt;4)-Mur2Ac(oyl-L-Ala-gamma-D-Glu-L-Lys-D-Ala-D-Ala)](n)-di-trans,octa-cis-undecaprenyl diphosphate + beta-D-GlcNAc-(1-&gt;4)-Mur2Ac(oyl-L-Ala-gamma-D-Glu-L-Lys-D-Ala-D-Ala)-di-trans,octa-cis-undecaprenyl diphosphate = [GlcNAc-(1-&gt;4)-Mur2Ac(oyl-L-Ala-gamma-D-Glu-L-Lys-D-Ala-D-Ala)](n+1)-di-trans,octa-cis-undecaprenyl diphosphate + di-trans,octa-cis-undecaprenyl diphosphate + H(+)</text>
        <dbReference type="Rhea" id="RHEA:23708"/>
        <dbReference type="Rhea" id="RHEA-COMP:9602"/>
        <dbReference type="Rhea" id="RHEA-COMP:9603"/>
        <dbReference type="ChEBI" id="CHEBI:15378"/>
        <dbReference type="ChEBI" id="CHEBI:58405"/>
        <dbReference type="ChEBI" id="CHEBI:60033"/>
        <dbReference type="ChEBI" id="CHEBI:78435"/>
        <dbReference type="EC" id="2.4.99.28"/>
    </reaction>
</comment>
<evidence type="ECO:0000256" key="13">
    <source>
        <dbReference type="ARBA" id="ARBA00023268"/>
    </source>
</evidence>
<dbReference type="SUPFAM" id="SSF53955">
    <property type="entry name" value="Lysozyme-like"/>
    <property type="match status" value="1"/>
</dbReference>
<reference evidence="19 20" key="1">
    <citation type="submission" date="2020-08" db="EMBL/GenBank/DDBJ databases">
        <authorList>
            <person name="Liu C."/>
            <person name="Sun Q."/>
        </authorList>
    </citation>
    <scope>NUCLEOTIDE SEQUENCE [LARGE SCALE GENOMIC DNA]</scope>
    <source>
        <strain evidence="19 20">NSJ-61</strain>
    </source>
</reference>
<proteinExistence type="inferred from homology"/>
<dbReference type="GO" id="GO:0008360">
    <property type="term" value="P:regulation of cell shape"/>
    <property type="evidence" value="ECO:0007669"/>
    <property type="project" value="UniProtKB-KW"/>
</dbReference>
<dbReference type="Proteomes" id="UP000515856">
    <property type="component" value="Chromosome"/>
</dbReference>
<keyword evidence="13" id="KW-0511">Multifunctional enzyme</keyword>
<dbReference type="GO" id="GO:0006508">
    <property type="term" value="P:proteolysis"/>
    <property type="evidence" value="ECO:0007669"/>
    <property type="project" value="UniProtKB-KW"/>
</dbReference>
<dbReference type="GO" id="GO:0009002">
    <property type="term" value="F:serine-type D-Ala-D-Ala carboxypeptidase activity"/>
    <property type="evidence" value="ECO:0007669"/>
    <property type="project" value="UniProtKB-EC"/>
</dbReference>
<dbReference type="FunFam" id="1.10.3810.10:FF:000001">
    <property type="entry name" value="Penicillin-binding protein 1A"/>
    <property type="match status" value="1"/>
</dbReference>
<comment type="subcellular location">
    <subcellularLocation>
        <location evidence="1">Cell membrane</location>
    </subcellularLocation>
</comment>
<keyword evidence="11" id="KW-0573">Peptidoglycan synthesis</keyword>
<dbReference type="Pfam" id="PF00905">
    <property type="entry name" value="Transpeptidase"/>
    <property type="match status" value="1"/>
</dbReference>
<dbReference type="PANTHER" id="PTHR32282:SF11">
    <property type="entry name" value="PENICILLIN-BINDING PROTEIN 1B"/>
    <property type="match status" value="1"/>
</dbReference>
<evidence type="ECO:0000256" key="9">
    <source>
        <dbReference type="ARBA" id="ARBA00022801"/>
    </source>
</evidence>
<dbReference type="InterPro" id="IPR036950">
    <property type="entry name" value="PBP_transglycosylase"/>
</dbReference>
<accession>A0A7G9GQ16</accession>
<evidence type="ECO:0000256" key="1">
    <source>
        <dbReference type="ARBA" id="ARBA00004236"/>
    </source>
</evidence>
<keyword evidence="12" id="KW-0472">Membrane</keyword>
<evidence type="ECO:0000256" key="12">
    <source>
        <dbReference type="ARBA" id="ARBA00023136"/>
    </source>
</evidence>
<keyword evidence="5" id="KW-0121">Carboxypeptidase</keyword>
<evidence type="ECO:0000256" key="11">
    <source>
        <dbReference type="ARBA" id="ARBA00022984"/>
    </source>
</evidence>
<evidence type="ECO:0000256" key="4">
    <source>
        <dbReference type="ARBA" id="ARBA00022475"/>
    </source>
</evidence>
<keyword evidence="6" id="KW-0645">Protease</keyword>
<feature type="domain" description="Glycosyl transferase family 51" evidence="18">
    <location>
        <begin position="51"/>
        <end position="220"/>
    </location>
</feature>
<dbReference type="GO" id="GO:0071555">
    <property type="term" value="P:cell wall organization"/>
    <property type="evidence" value="ECO:0007669"/>
    <property type="project" value="UniProtKB-KW"/>
</dbReference>
<evidence type="ECO:0000256" key="5">
    <source>
        <dbReference type="ARBA" id="ARBA00022645"/>
    </source>
</evidence>
<evidence type="ECO:0000256" key="10">
    <source>
        <dbReference type="ARBA" id="ARBA00022960"/>
    </source>
</evidence>
<keyword evidence="7" id="KW-0328">Glycosyltransferase</keyword>
<evidence type="ECO:0000256" key="16">
    <source>
        <dbReference type="ARBA" id="ARBA00049902"/>
    </source>
</evidence>
<organism evidence="19 20">
    <name type="scientific">[Eubacterium] hominis</name>
    <dbReference type="NCBI Taxonomy" id="2764325"/>
    <lineage>
        <taxon>Bacteria</taxon>
        <taxon>Bacillati</taxon>
        <taxon>Bacillota</taxon>
        <taxon>Erysipelotrichia</taxon>
        <taxon>Erysipelotrichales</taxon>
        <taxon>Erysipelotrichaceae</taxon>
        <taxon>Amedibacillus</taxon>
    </lineage>
</organism>
<evidence type="ECO:0000313" key="19">
    <source>
        <dbReference type="EMBL" id="QNM12898.1"/>
    </source>
</evidence>
<evidence type="ECO:0000256" key="7">
    <source>
        <dbReference type="ARBA" id="ARBA00022676"/>
    </source>
</evidence>
<dbReference type="GO" id="GO:0005886">
    <property type="term" value="C:plasma membrane"/>
    <property type="evidence" value="ECO:0007669"/>
    <property type="project" value="UniProtKB-SubCell"/>
</dbReference>
<dbReference type="Pfam" id="PF00912">
    <property type="entry name" value="Transgly"/>
    <property type="match status" value="1"/>
</dbReference>
<dbReference type="InterPro" id="IPR050396">
    <property type="entry name" value="Glycosyltr_51/Transpeptidase"/>
</dbReference>
<keyword evidence="9" id="KW-0378">Hydrolase</keyword>
<comment type="catalytic activity">
    <reaction evidence="15">
        <text>Preferential cleavage: (Ac)2-L-Lys-D-Ala-|-D-Ala. Also transpeptidation of peptidyl-alanyl moieties that are N-acyl substituents of D-alanine.</text>
        <dbReference type="EC" id="3.4.16.4"/>
    </reaction>
</comment>
<evidence type="ECO:0000259" key="17">
    <source>
        <dbReference type="Pfam" id="PF00905"/>
    </source>
</evidence>
<protein>
    <submittedName>
        <fullName evidence="19">Penicillin-binding protein</fullName>
    </submittedName>
</protein>
<dbReference type="InterPro" id="IPR012338">
    <property type="entry name" value="Beta-lactam/transpept-like"/>
</dbReference>
<gene>
    <name evidence="19" type="ORF">H9Q80_02795</name>
</gene>
<evidence type="ECO:0000256" key="8">
    <source>
        <dbReference type="ARBA" id="ARBA00022679"/>
    </source>
</evidence>
<dbReference type="GO" id="GO:0030288">
    <property type="term" value="C:outer membrane-bounded periplasmic space"/>
    <property type="evidence" value="ECO:0007669"/>
    <property type="project" value="TreeGrafter"/>
</dbReference>
<dbReference type="UniPathway" id="UPA00219"/>
<evidence type="ECO:0000256" key="15">
    <source>
        <dbReference type="ARBA" id="ARBA00034000"/>
    </source>
</evidence>
<evidence type="ECO:0000256" key="6">
    <source>
        <dbReference type="ARBA" id="ARBA00022670"/>
    </source>
</evidence>
<dbReference type="InterPro" id="IPR023346">
    <property type="entry name" value="Lysozyme-like_dom_sf"/>
</dbReference>
<evidence type="ECO:0000256" key="2">
    <source>
        <dbReference type="ARBA" id="ARBA00007090"/>
    </source>
</evidence>
<feature type="domain" description="Penicillin-binding protein transpeptidase" evidence="17">
    <location>
        <begin position="310"/>
        <end position="536"/>
    </location>
</feature>
<dbReference type="EMBL" id="CP060636">
    <property type="protein sequence ID" value="QNM12898.1"/>
    <property type="molecule type" value="Genomic_DNA"/>
</dbReference>
<dbReference type="InterPro" id="IPR001460">
    <property type="entry name" value="PCN-bd_Tpept"/>
</dbReference>
<dbReference type="GO" id="GO:0008955">
    <property type="term" value="F:peptidoglycan glycosyltransferase activity"/>
    <property type="evidence" value="ECO:0007669"/>
    <property type="project" value="UniProtKB-EC"/>
</dbReference>
<dbReference type="Gene3D" id="1.10.3810.10">
    <property type="entry name" value="Biosynthetic peptidoglycan transglycosylase-like"/>
    <property type="match status" value="1"/>
</dbReference>
<evidence type="ECO:0000256" key="14">
    <source>
        <dbReference type="ARBA" id="ARBA00023316"/>
    </source>
</evidence>
<keyword evidence="4" id="KW-1003">Cell membrane</keyword>
<keyword evidence="10" id="KW-0133">Cell shape</keyword>
<dbReference type="AlphaFoldDB" id="A0A7G9GQ16"/>
<dbReference type="GO" id="GO:0008658">
    <property type="term" value="F:penicillin binding"/>
    <property type="evidence" value="ECO:0007669"/>
    <property type="project" value="InterPro"/>
</dbReference>
<dbReference type="RefSeq" id="WP_117536152.1">
    <property type="nucleotide sequence ID" value="NZ_CP060636.1"/>
</dbReference>
<evidence type="ECO:0000313" key="20">
    <source>
        <dbReference type="Proteomes" id="UP000515856"/>
    </source>
</evidence>
<dbReference type="Gene3D" id="3.40.710.10">
    <property type="entry name" value="DD-peptidase/beta-lactamase superfamily"/>
    <property type="match status" value="1"/>
</dbReference>
<dbReference type="KEGG" id="ehn:H9Q80_02795"/>
<dbReference type="PANTHER" id="PTHR32282">
    <property type="entry name" value="BINDING PROTEIN TRANSPEPTIDASE, PUTATIVE-RELATED"/>
    <property type="match status" value="1"/>
</dbReference>
<sequence length="621" mass="70805">MKLFKRIIFCFTFLILTALILLYGIAYMDILSLDEQRKNITIYDKNGDIMYESNFKKDMKWTKIDDIPEFIQKAFVSVEDKRFYSHAGFDPIRISKALLTDIKSKSIVEGGSTITQQYAKNLFLTNEQTLSRKVQEMYYAARLEMQYSKEEILEGYLNTAYFGHGIYGINAASHYFFDKDMKDLSVAQVAMLIGIPNGPSIYSPFLHPDNALQREHLILGILKNNHLIDDATYQSAMEEPLTLSSKEETKTSGINQYYIDAIISQLNQMHIDLNQEIKIDTYYDPDAQQALSTAIQNNTSADNELEVAGIITQPFTGNILALSGGKDYTISQYNRAIHSSRQIASTVKPLLYYCALQQGFTPSTQFLSQETTFPLGEHDEYKPHNYNNQYPNQKISMINAIAMSDNIYAVKTHLFLGIDTLHKALLDFGITQSQPNASEALGCVNMSVSDLSGIYNTFASEGLYIEPSMIARITNKDEVLYERKVEPKRLLQRDETLVLDQMLTATYDIKNKTYGLPSMYGSNPNVKVAVKSGTSDWDSWVMGFNPEYTIGVWSGFDDNRDLSKDYYMVSKNIFKQSFDTLYAHKDGIWYQPSDNIIQRKVNPVTGEDAQDGSIYWYLKER</sequence>
<dbReference type="InterPro" id="IPR001264">
    <property type="entry name" value="Glyco_trans_51"/>
</dbReference>
<evidence type="ECO:0000259" key="18">
    <source>
        <dbReference type="Pfam" id="PF00912"/>
    </source>
</evidence>
<dbReference type="SUPFAM" id="SSF56601">
    <property type="entry name" value="beta-lactamase/transpeptidase-like"/>
    <property type="match status" value="1"/>
</dbReference>
<dbReference type="GO" id="GO:0009252">
    <property type="term" value="P:peptidoglycan biosynthetic process"/>
    <property type="evidence" value="ECO:0007669"/>
    <property type="project" value="UniProtKB-UniPathway"/>
</dbReference>
<evidence type="ECO:0000256" key="3">
    <source>
        <dbReference type="ARBA" id="ARBA00007739"/>
    </source>
</evidence>
<name>A0A7G9GQ16_9FIRM</name>
<keyword evidence="14" id="KW-0961">Cell wall biogenesis/degradation</keyword>